<reference evidence="3" key="1">
    <citation type="submission" date="2017-12" db="EMBL/GenBank/DDBJ databases">
        <title>Genomic analysis of Paracoccus sp. CBA4604.</title>
        <authorList>
            <person name="Roh S.W."/>
            <person name="Kim J.Y."/>
            <person name="Kim J.S."/>
        </authorList>
    </citation>
    <scope>NUCLEOTIDE SEQUENCE [LARGE SCALE GENOMIC DNA]</scope>
    <source>
        <strain evidence="3">CBA4604</strain>
    </source>
</reference>
<organism evidence="2 3">
    <name type="scientific">Paracoccus jeotgali</name>
    <dbReference type="NCBI Taxonomy" id="2065379"/>
    <lineage>
        <taxon>Bacteria</taxon>
        <taxon>Pseudomonadati</taxon>
        <taxon>Pseudomonadota</taxon>
        <taxon>Alphaproteobacteria</taxon>
        <taxon>Rhodobacterales</taxon>
        <taxon>Paracoccaceae</taxon>
        <taxon>Paracoccus</taxon>
    </lineage>
</organism>
<protein>
    <submittedName>
        <fullName evidence="2">Permease</fullName>
    </submittedName>
</protein>
<sequence length="119" mass="13044">MTFDPGSFEPGAEQVGAQVTRHDPIETIEIASGVFRDAAEDMERLRRKLRAGDLGELKDAAAMARSLRNATQQMIEERNKVDKLRKEIAGGVGDGCFDLDAARDEIGRRLACLRRAEGG</sequence>
<accession>A0A2K9MCZ4</accession>
<dbReference type="AlphaFoldDB" id="A0A2K9MCZ4"/>
<dbReference type="EMBL" id="CP025583">
    <property type="protein sequence ID" value="AUM73490.1"/>
    <property type="molecule type" value="Genomic_DNA"/>
</dbReference>
<dbReference type="Proteomes" id="UP000234882">
    <property type="component" value="Chromosome"/>
</dbReference>
<proteinExistence type="predicted"/>
<dbReference type="KEGG" id="paru:CYR75_03555"/>
<gene>
    <name evidence="2" type="ORF">CYR75_03555</name>
</gene>
<name>A0A2K9MCZ4_9RHOB</name>
<evidence type="ECO:0000313" key="2">
    <source>
        <dbReference type="EMBL" id="AUM73490.1"/>
    </source>
</evidence>
<evidence type="ECO:0000313" key="3">
    <source>
        <dbReference type="Proteomes" id="UP000234882"/>
    </source>
</evidence>
<feature type="region of interest" description="Disordered" evidence="1">
    <location>
        <begin position="1"/>
        <end position="20"/>
    </location>
</feature>
<keyword evidence="3" id="KW-1185">Reference proteome</keyword>
<evidence type="ECO:0000256" key="1">
    <source>
        <dbReference type="SAM" id="MobiDB-lite"/>
    </source>
</evidence>